<evidence type="ECO:0000259" key="7">
    <source>
        <dbReference type="PROSITE" id="PS51380"/>
    </source>
</evidence>
<name>A0A8H4R2M6_9AGAR</name>
<feature type="domain" description="EXS" evidence="7">
    <location>
        <begin position="188"/>
        <end position="459"/>
    </location>
</feature>
<evidence type="ECO:0000256" key="3">
    <source>
        <dbReference type="ARBA" id="ARBA00022989"/>
    </source>
</evidence>
<feature type="region of interest" description="Disordered" evidence="5">
    <location>
        <begin position="439"/>
        <end position="471"/>
    </location>
</feature>
<dbReference type="PROSITE" id="PS51380">
    <property type="entry name" value="EXS"/>
    <property type="match status" value="1"/>
</dbReference>
<feature type="compositionally biased region" description="Acidic residues" evidence="5">
    <location>
        <begin position="447"/>
        <end position="458"/>
    </location>
</feature>
<evidence type="ECO:0000256" key="2">
    <source>
        <dbReference type="ARBA" id="ARBA00022692"/>
    </source>
</evidence>
<evidence type="ECO:0000313" key="8">
    <source>
        <dbReference type="EMBL" id="KAF4621096.1"/>
    </source>
</evidence>
<evidence type="ECO:0000256" key="4">
    <source>
        <dbReference type="ARBA" id="ARBA00023136"/>
    </source>
</evidence>
<keyword evidence="4 6" id="KW-0472">Membrane</keyword>
<feature type="transmembrane region" description="Helical" evidence="6">
    <location>
        <begin position="83"/>
        <end position="104"/>
    </location>
</feature>
<feature type="transmembrane region" description="Helical" evidence="6">
    <location>
        <begin position="21"/>
        <end position="42"/>
    </location>
</feature>
<feature type="transmembrane region" description="Helical" evidence="6">
    <location>
        <begin position="116"/>
        <end position="137"/>
    </location>
</feature>
<dbReference type="GO" id="GO:0005737">
    <property type="term" value="C:cytoplasm"/>
    <property type="evidence" value="ECO:0007669"/>
    <property type="project" value="TreeGrafter"/>
</dbReference>
<proteinExistence type="predicted"/>
<evidence type="ECO:0000256" key="1">
    <source>
        <dbReference type="ARBA" id="ARBA00004141"/>
    </source>
</evidence>
<dbReference type="AlphaFoldDB" id="A0A8H4R2M6"/>
<organism evidence="8 9">
    <name type="scientific">Agrocybe pediades</name>
    <dbReference type="NCBI Taxonomy" id="84607"/>
    <lineage>
        <taxon>Eukaryota</taxon>
        <taxon>Fungi</taxon>
        <taxon>Dikarya</taxon>
        <taxon>Basidiomycota</taxon>
        <taxon>Agaricomycotina</taxon>
        <taxon>Agaricomycetes</taxon>
        <taxon>Agaricomycetidae</taxon>
        <taxon>Agaricales</taxon>
        <taxon>Agaricineae</taxon>
        <taxon>Strophariaceae</taxon>
        <taxon>Agrocybe</taxon>
    </lineage>
</organism>
<sequence>MVLSDAVEVQYHVLFPLPYRVLFLFGLGILAWATILHGLHYLGVDTVSVMDLKQGTDPMHSAMPTHRSPTYNQSKAVALYNDAYRIFFTYSSFCFASWVAFRMLTRGEPARVDAYGYLPVITAVIIVIILLCPYRILFHHEREKFTLAIRRCVFPAPSGPIYFSDVIFADIGTSFAKVFGELLLSLCMLKPGNSILNPPVEDSWMRWVFPIVIRQFPIPPALQAMLHRRPLMNALKYATSFPVIFLSAAQRMVVKDIVNDKGKKMVGQPWHGEHPLFRLWLLAAAINSLYSFWWDITNDWGLDLLRFSPEKVERQPPRPLLLSRLHSTTPLINRQSIDSLSSEEKSQAAPVDHPLTHRYRQSCFGLRPVLLYPRAIYPVLIFVNLLLRMSWSIKLSTYVHSSEGGSVAFFWLQVLELFRRWLWVFLRVEWEAIKKAREPRVATAHADEDDPSGDEGDYEMLPNTPEMSNRT</sequence>
<dbReference type="Pfam" id="PF03124">
    <property type="entry name" value="EXS"/>
    <property type="match status" value="1"/>
</dbReference>
<gene>
    <name evidence="8" type="ORF">D9613_000446</name>
</gene>
<protein>
    <recommendedName>
        <fullName evidence="7">EXS domain-containing protein</fullName>
    </recommendedName>
</protein>
<dbReference type="PANTHER" id="PTHR10783:SF46">
    <property type="entry name" value="PROTEIN ERD1 HOMOLOG 2"/>
    <property type="match status" value="1"/>
</dbReference>
<dbReference type="EMBL" id="JAACJL010000015">
    <property type="protein sequence ID" value="KAF4621096.1"/>
    <property type="molecule type" value="Genomic_DNA"/>
</dbReference>
<evidence type="ECO:0000256" key="5">
    <source>
        <dbReference type="SAM" id="MobiDB-lite"/>
    </source>
</evidence>
<accession>A0A8H4R2M6</accession>
<keyword evidence="3 6" id="KW-1133">Transmembrane helix</keyword>
<reference evidence="8 9" key="1">
    <citation type="submission" date="2019-12" db="EMBL/GenBank/DDBJ databases">
        <authorList>
            <person name="Floudas D."/>
            <person name="Bentzer J."/>
            <person name="Ahren D."/>
            <person name="Johansson T."/>
            <person name="Persson P."/>
            <person name="Tunlid A."/>
        </authorList>
    </citation>
    <scope>NUCLEOTIDE SEQUENCE [LARGE SCALE GENOMIC DNA]</scope>
    <source>
        <strain evidence="8 9">CBS 102.39</strain>
    </source>
</reference>
<comment type="subcellular location">
    <subcellularLocation>
        <location evidence="1">Membrane</location>
        <topology evidence="1">Multi-pass membrane protein</topology>
    </subcellularLocation>
</comment>
<dbReference type="InterPro" id="IPR004342">
    <property type="entry name" value="EXS_C"/>
</dbReference>
<evidence type="ECO:0000313" key="9">
    <source>
        <dbReference type="Proteomes" id="UP000521872"/>
    </source>
</evidence>
<comment type="caution">
    <text evidence="8">The sequence shown here is derived from an EMBL/GenBank/DDBJ whole genome shotgun (WGS) entry which is preliminary data.</text>
</comment>
<keyword evidence="9" id="KW-1185">Reference proteome</keyword>
<dbReference type="Proteomes" id="UP000521872">
    <property type="component" value="Unassembled WGS sequence"/>
</dbReference>
<keyword evidence="2 6" id="KW-0812">Transmembrane</keyword>
<evidence type="ECO:0000256" key="6">
    <source>
        <dbReference type="SAM" id="Phobius"/>
    </source>
</evidence>
<dbReference type="PANTHER" id="PTHR10783">
    <property type="entry name" value="XENOTROPIC AND POLYTROPIC RETROVIRUS RECEPTOR 1-RELATED"/>
    <property type="match status" value="1"/>
</dbReference>
<dbReference type="GO" id="GO:0016020">
    <property type="term" value="C:membrane"/>
    <property type="evidence" value="ECO:0007669"/>
    <property type="project" value="UniProtKB-SubCell"/>
</dbReference>